<feature type="non-terminal residue" evidence="7">
    <location>
        <position position="1"/>
    </location>
</feature>
<dbReference type="InterPro" id="IPR036005">
    <property type="entry name" value="Creatinase/aminopeptidase-like"/>
</dbReference>
<keyword evidence="2" id="KW-0645">Protease</keyword>
<dbReference type="PRINTS" id="PR00599">
    <property type="entry name" value="MAPEPTIDASE"/>
</dbReference>
<feature type="domain" description="Peptidase M24" evidence="6">
    <location>
        <begin position="126"/>
        <end position="281"/>
    </location>
</feature>
<evidence type="ECO:0000256" key="5">
    <source>
        <dbReference type="SAM" id="MobiDB-lite"/>
    </source>
</evidence>
<dbReference type="AlphaFoldDB" id="A0A4Y9XTP0"/>
<reference evidence="7 8" key="1">
    <citation type="submission" date="2019-01" db="EMBL/GenBank/DDBJ databases">
        <title>Genome sequencing of the rare red list fungi Fomitopsis rosea.</title>
        <authorList>
            <person name="Buettner E."/>
            <person name="Kellner H."/>
        </authorList>
    </citation>
    <scope>NUCLEOTIDE SEQUENCE [LARGE SCALE GENOMIC DNA]</scope>
    <source>
        <strain evidence="7 8">DSM 105464</strain>
    </source>
</reference>
<organism evidence="7 8">
    <name type="scientific">Rhodofomes roseus</name>
    <dbReference type="NCBI Taxonomy" id="34475"/>
    <lineage>
        <taxon>Eukaryota</taxon>
        <taxon>Fungi</taxon>
        <taxon>Dikarya</taxon>
        <taxon>Basidiomycota</taxon>
        <taxon>Agaricomycotina</taxon>
        <taxon>Agaricomycetes</taxon>
        <taxon>Polyporales</taxon>
        <taxon>Rhodofomes</taxon>
    </lineage>
</organism>
<dbReference type="GO" id="GO:0070006">
    <property type="term" value="F:metalloaminopeptidase activity"/>
    <property type="evidence" value="ECO:0007669"/>
    <property type="project" value="InterPro"/>
</dbReference>
<evidence type="ECO:0000259" key="6">
    <source>
        <dbReference type="Pfam" id="PF00557"/>
    </source>
</evidence>
<dbReference type="PANTHER" id="PTHR43330">
    <property type="entry name" value="METHIONINE AMINOPEPTIDASE"/>
    <property type="match status" value="1"/>
</dbReference>
<dbReference type="SUPFAM" id="SSF55920">
    <property type="entry name" value="Creatinase/aminopeptidase"/>
    <property type="match status" value="1"/>
</dbReference>
<evidence type="ECO:0000256" key="1">
    <source>
        <dbReference type="ARBA" id="ARBA00022438"/>
    </source>
</evidence>
<dbReference type="InterPro" id="IPR000994">
    <property type="entry name" value="Pept_M24"/>
</dbReference>
<keyword evidence="3" id="KW-0479">Metal-binding</keyword>
<evidence type="ECO:0000313" key="8">
    <source>
        <dbReference type="Proteomes" id="UP000298390"/>
    </source>
</evidence>
<evidence type="ECO:0000256" key="4">
    <source>
        <dbReference type="ARBA" id="ARBA00022801"/>
    </source>
</evidence>
<comment type="caution">
    <text evidence="7">The sequence shown here is derived from an EMBL/GenBank/DDBJ whole genome shotgun (WGS) entry which is preliminary data.</text>
</comment>
<sequence>ISLEHRGSLAHHPVSAQLATLPTPHSADPPSVRTPPPAEDTDGEEDYDFGAFGVILPRGAPTSGACRTSRRAPCPHTSRARPTRAERASGSCSRTGPRSSGERMSGDCARRRGLRGTCCGLRGSLVEVGVTTDSIDGQLHDYILSHSAYPSPLLYRGFPRSCCTSINNVVTHGIPRPVERPLQDGDIVNIDITVYKHGFHGDTSRTFLVGDVDEKGRELVKITEDALEAAIGVCAPGQPLNLIGKTIHELLRGTKYSVSTQFTGHGIGEDFHKSPWILHHRDERQSWSYASGPLLHDRAVHRTGFKSKSMDIP</sequence>
<dbReference type="PANTHER" id="PTHR43330:SF8">
    <property type="entry name" value="METHIONINE AMINOPEPTIDASE 1D, MITOCHONDRIAL"/>
    <property type="match status" value="1"/>
</dbReference>
<accession>A0A4Y9XTP0</accession>
<dbReference type="InterPro" id="IPR002467">
    <property type="entry name" value="Pept_M24A_MAP1"/>
</dbReference>
<proteinExistence type="predicted"/>
<evidence type="ECO:0000313" key="7">
    <source>
        <dbReference type="EMBL" id="TFY53138.1"/>
    </source>
</evidence>
<dbReference type="PROSITE" id="PS00680">
    <property type="entry name" value="MAP_1"/>
    <property type="match status" value="1"/>
</dbReference>
<dbReference type="GO" id="GO:0006508">
    <property type="term" value="P:proteolysis"/>
    <property type="evidence" value="ECO:0007669"/>
    <property type="project" value="UniProtKB-KW"/>
</dbReference>
<dbReference type="EMBL" id="SEKV01000865">
    <property type="protein sequence ID" value="TFY53138.1"/>
    <property type="molecule type" value="Genomic_DNA"/>
</dbReference>
<evidence type="ECO:0000256" key="2">
    <source>
        <dbReference type="ARBA" id="ARBA00022670"/>
    </source>
</evidence>
<dbReference type="STRING" id="34475.A0A4Y9XTP0"/>
<dbReference type="Proteomes" id="UP000298390">
    <property type="component" value="Unassembled WGS sequence"/>
</dbReference>
<dbReference type="Gene3D" id="3.90.230.10">
    <property type="entry name" value="Creatinase/methionine aminopeptidase superfamily"/>
    <property type="match status" value="1"/>
</dbReference>
<feature type="region of interest" description="Disordered" evidence="5">
    <location>
        <begin position="20"/>
        <end position="47"/>
    </location>
</feature>
<dbReference type="Pfam" id="PF00557">
    <property type="entry name" value="Peptidase_M24"/>
    <property type="match status" value="1"/>
</dbReference>
<gene>
    <name evidence="7" type="ORF">EVJ58_g9616</name>
</gene>
<keyword evidence="1" id="KW-0031">Aminopeptidase</keyword>
<evidence type="ECO:0000256" key="3">
    <source>
        <dbReference type="ARBA" id="ARBA00022723"/>
    </source>
</evidence>
<feature type="region of interest" description="Disordered" evidence="5">
    <location>
        <begin position="60"/>
        <end position="108"/>
    </location>
</feature>
<dbReference type="GO" id="GO:0046872">
    <property type="term" value="F:metal ion binding"/>
    <property type="evidence" value="ECO:0007669"/>
    <property type="project" value="UniProtKB-KW"/>
</dbReference>
<dbReference type="InterPro" id="IPR001714">
    <property type="entry name" value="Pept_M24_MAP"/>
</dbReference>
<keyword evidence="4" id="KW-0378">Hydrolase</keyword>
<protein>
    <recommendedName>
        <fullName evidence="6">Peptidase M24 domain-containing protein</fullName>
    </recommendedName>
</protein>
<name>A0A4Y9XTP0_9APHY</name>